<name>A0A2S5CJ14_9GAMM</name>
<organism evidence="1 2">
    <name type="scientific">Methylovulum psychrotolerans</name>
    <dbReference type="NCBI Taxonomy" id="1704499"/>
    <lineage>
        <taxon>Bacteria</taxon>
        <taxon>Pseudomonadati</taxon>
        <taxon>Pseudomonadota</taxon>
        <taxon>Gammaproteobacteria</taxon>
        <taxon>Methylococcales</taxon>
        <taxon>Methylococcaceae</taxon>
        <taxon>Methylovulum</taxon>
    </lineage>
</organism>
<proteinExistence type="predicted"/>
<dbReference type="AlphaFoldDB" id="A0A2S5CJ14"/>
<gene>
    <name evidence="1" type="ORF">AADEFJLK_03629</name>
</gene>
<accession>A0A2S5CJ14</accession>
<reference evidence="1 2" key="1">
    <citation type="submission" date="2017-11" db="EMBL/GenBank/DDBJ databases">
        <title>Draft Genome Sequence of Methylobacter psychrotolerans Sph1T, an Obligate Methanotroph from Low-Temperature Environments.</title>
        <authorList>
            <person name="Oshkin I.Y."/>
            <person name="Miroshnikov K."/>
            <person name="Belova S.E."/>
            <person name="Korzhenkov A."/>
            <person name="Toshchakov S.V."/>
            <person name="Dedysh S.N."/>
        </authorList>
    </citation>
    <scope>NUCLEOTIDE SEQUENCE [LARGE SCALE GENOMIC DNA]</scope>
    <source>
        <strain evidence="1 2">Sph1</strain>
    </source>
</reference>
<sequence>MKAKLSQALHATLHQDIAQLMPEIDEGASAVLARRRLQAVADSSPLILTWLAEPWWAQDIEITLIHCARIHLYARILDDALDENLPVHRLLLLRAQALFWSSVGELAILHPQYWQQSTKLIYETVNAVEQDDSQSTANLWGLKNHHLLLIPLLLSNNSDTWQHSKSALSNLIWLMQVGDEWRQGTLDTKARKYQIIAQAELMMSDGIPWVLSQGGWKSAAERAVWECRQLLMVL</sequence>
<evidence type="ECO:0000313" key="1">
    <source>
        <dbReference type="EMBL" id="POZ50732.1"/>
    </source>
</evidence>
<comment type="caution">
    <text evidence="1">The sequence shown here is derived from an EMBL/GenBank/DDBJ whole genome shotgun (WGS) entry which is preliminary data.</text>
</comment>
<dbReference type="RefSeq" id="WP_103975264.1">
    <property type="nucleotide sequence ID" value="NZ_PGFZ01000009.1"/>
</dbReference>
<dbReference type="Proteomes" id="UP000237423">
    <property type="component" value="Unassembled WGS sequence"/>
</dbReference>
<protein>
    <submittedName>
        <fullName evidence="1">Uncharacterized protein</fullName>
    </submittedName>
</protein>
<dbReference type="EMBL" id="PGFZ01000009">
    <property type="protein sequence ID" value="POZ50732.1"/>
    <property type="molecule type" value="Genomic_DNA"/>
</dbReference>
<evidence type="ECO:0000313" key="2">
    <source>
        <dbReference type="Proteomes" id="UP000237423"/>
    </source>
</evidence>